<dbReference type="EMBL" id="GEEE01013186">
    <property type="protein sequence ID" value="JAP50039.1"/>
    <property type="molecule type" value="Transcribed_RNA"/>
</dbReference>
<gene>
    <name evidence="1" type="ORF">TR92359</name>
</gene>
<sequence length="165" mass="17998">MTRRLVYITELEAMSPVFAPERGWFAVDVARACLTESQCTHNSWLGPPPEVAVNFVVRDGQNIVCVRARAPANNFASVSLFGTTCFSVRRGSPTVFGALILLHSPPPPSHLRYRLCRIGNRVCASWLRNFVSGRPTEGVRSVCWMLADVAGALGVDCLLARLAGP</sequence>
<reference evidence="1" key="1">
    <citation type="submission" date="2016-01" db="EMBL/GenBank/DDBJ databases">
        <title>Reference transcriptome for the parasite Schistocephalus solidus: insights into the molecular evolution of parasitism.</title>
        <authorList>
            <person name="Hebert F.O."/>
            <person name="Grambauer S."/>
            <person name="Barber I."/>
            <person name="Landry C.R."/>
            <person name="Aubin-Horth N."/>
        </authorList>
    </citation>
    <scope>NUCLEOTIDE SEQUENCE</scope>
</reference>
<organism evidence="1">
    <name type="scientific">Schistocephalus solidus</name>
    <name type="common">Tapeworm</name>
    <dbReference type="NCBI Taxonomy" id="70667"/>
    <lineage>
        <taxon>Eukaryota</taxon>
        <taxon>Metazoa</taxon>
        <taxon>Spiralia</taxon>
        <taxon>Lophotrochozoa</taxon>
        <taxon>Platyhelminthes</taxon>
        <taxon>Cestoda</taxon>
        <taxon>Eucestoda</taxon>
        <taxon>Diphyllobothriidea</taxon>
        <taxon>Diphyllobothriidae</taxon>
        <taxon>Schistocephalus</taxon>
    </lineage>
</organism>
<dbReference type="EMBL" id="GEEE01013841">
    <property type="protein sequence ID" value="JAP49384.1"/>
    <property type="molecule type" value="Transcribed_RNA"/>
</dbReference>
<evidence type="ECO:0000313" key="1">
    <source>
        <dbReference type="EMBL" id="JAP50039.1"/>
    </source>
</evidence>
<protein>
    <submittedName>
        <fullName evidence="1">Uncharacterized protein</fullName>
    </submittedName>
</protein>
<accession>A0A0X3PDY9</accession>
<name>A0A0X3PDY9_SCHSO</name>
<dbReference type="AlphaFoldDB" id="A0A0X3PDY9"/>
<proteinExistence type="predicted"/>